<comment type="caution">
    <text evidence="5">The sequence shown here is derived from an EMBL/GenBank/DDBJ whole genome shotgun (WGS) entry which is preliminary data.</text>
</comment>
<keyword evidence="6" id="KW-1185">Reference proteome</keyword>
<dbReference type="InterPro" id="IPR000812">
    <property type="entry name" value="TFIIB"/>
</dbReference>
<dbReference type="SUPFAM" id="SSF47954">
    <property type="entry name" value="Cyclin-like"/>
    <property type="match status" value="2"/>
</dbReference>
<dbReference type="GO" id="GO:0097550">
    <property type="term" value="C:transcription preinitiation complex"/>
    <property type="evidence" value="ECO:0007669"/>
    <property type="project" value="TreeGrafter"/>
</dbReference>
<protein>
    <recommendedName>
        <fullName evidence="4">Transcription factor TFIIB cyclin-like domain-containing protein</fullName>
    </recommendedName>
</protein>
<accession>A0A6A8GAR3</accession>
<dbReference type="InterPro" id="IPR013150">
    <property type="entry name" value="TFIIB_cyclin"/>
</dbReference>
<dbReference type="Proteomes" id="UP000443423">
    <property type="component" value="Unassembled WGS sequence"/>
</dbReference>
<organism evidence="5 6">
    <name type="scientific">Haloferax marinum</name>
    <dbReference type="NCBI Taxonomy" id="2666143"/>
    <lineage>
        <taxon>Archaea</taxon>
        <taxon>Methanobacteriati</taxon>
        <taxon>Methanobacteriota</taxon>
        <taxon>Stenosarchaea group</taxon>
        <taxon>Halobacteria</taxon>
        <taxon>Halobacteriales</taxon>
        <taxon>Haloferacaceae</taxon>
        <taxon>Haloferax</taxon>
    </lineage>
</organism>
<evidence type="ECO:0000313" key="5">
    <source>
        <dbReference type="EMBL" id="MRW98299.1"/>
    </source>
</evidence>
<evidence type="ECO:0000256" key="1">
    <source>
        <dbReference type="ARBA" id="ARBA00023015"/>
    </source>
</evidence>
<feature type="region of interest" description="Disordered" evidence="3">
    <location>
        <begin position="211"/>
        <end position="272"/>
    </location>
</feature>
<dbReference type="Gene3D" id="1.10.472.10">
    <property type="entry name" value="Cyclin-like"/>
    <property type="match status" value="2"/>
</dbReference>
<gene>
    <name evidence="5" type="ORF">GJR99_17165</name>
</gene>
<dbReference type="GO" id="GO:0017025">
    <property type="term" value="F:TBP-class protein binding"/>
    <property type="evidence" value="ECO:0007669"/>
    <property type="project" value="InterPro"/>
</dbReference>
<evidence type="ECO:0000313" key="6">
    <source>
        <dbReference type="Proteomes" id="UP000443423"/>
    </source>
</evidence>
<proteinExistence type="predicted"/>
<keyword evidence="1" id="KW-0805">Transcription regulation</keyword>
<dbReference type="Pfam" id="PF00382">
    <property type="entry name" value="TFIIB"/>
    <property type="match status" value="1"/>
</dbReference>
<dbReference type="AlphaFoldDB" id="A0A6A8GAR3"/>
<dbReference type="InterPro" id="IPR036915">
    <property type="entry name" value="Cyclin-like_sf"/>
</dbReference>
<dbReference type="EMBL" id="WKJQ01000003">
    <property type="protein sequence ID" value="MRW98299.1"/>
    <property type="molecule type" value="Genomic_DNA"/>
</dbReference>
<feature type="compositionally biased region" description="Polar residues" evidence="3">
    <location>
        <begin position="223"/>
        <end position="237"/>
    </location>
</feature>
<feature type="domain" description="Transcription factor TFIIB cyclin-like" evidence="4">
    <location>
        <begin position="105"/>
        <end position="199"/>
    </location>
</feature>
<name>A0A6A8GAR3_9EURY</name>
<dbReference type="PANTHER" id="PTHR11618:SF13">
    <property type="entry name" value="TRANSCRIPTION INITIATION FACTOR IIB"/>
    <property type="match status" value="1"/>
</dbReference>
<reference evidence="5 6" key="1">
    <citation type="submission" date="2019-11" db="EMBL/GenBank/DDBJ databases">
        <title>Whole genome sequence of Haloferax sp. MBLA0078.</title>
        <authorList>
            <person name="Seo M.-J."/>
            <person name="Cho E.-S."/>
        </authorList>
    </citation>
    <scope>NUCLEOTIDE SEQUENCE [LARGE SCALE GENOMIC DNA]</scope>
    <source>
        <strain evidence="5 6">MBLA0078</strain>
    </source>
</reference>
<dbReference type="PANTHER" id="PTHR11618">
    <property type="entry name" value="TRANSCRIPTION INITIATION FACTOR IIB-RELATED"/>
    <property type="match status" value="1"/>
</dbReference>
<evidence type="ECO:0000256" key="3">
    <source>
        <dbReference type="SAM" id="MobiDB-lite"/>
    </source>
</evidence>
<evidence type="ECO:0000256" key="2">
    <source>
        <dbReference type="ARBA" id="ARBA00023163"/>
    </source>
</evidence>
<dbReference type="GO" id="GO:0070897">
    <property type="term" value="P:transcription preinitiation complex assembly"/>
    <property type="evidence" value="ECO:0007669"/>
    <property type="project" value="InterPro"/>
</dbReference>
<evidence type="ECO:0000259" key="4">
    <source>
        <dbReference type="Pfam" id="PF00382"/>
    </source>
</evidence>
<keyword evidence="2" id="KW-0804">Transcription</keyword>
<sequence length="430" mass="46951">MTNVPSGGRMNRVAEELEVSSDSLQTAEMLARQASVEGITAKHGDDTVAAAALLLAVNQSGGWYTAKDIVNAWREGGASSGLDENFSLNSVLRAEKVLAREISIENEPTKPEDIVERYGEELGTSDEIVEQTKQLLTDVRTEDPSVIDRWRSPADIAASALYLVVYLNDLRLEYTQGDIAETVGVTEVTIRNAYQDIANALGGKQSLASSGKYAVESEENGEETNTQDTAEQVVDNGQNDEVEKEASKADPSTPNSSSEHAREDSSTSTVQLPRPLVDTIGVLIDQGDLDATSKSTFVEDCVRDVVTEHLRSDKRSLSPVEKPSSEDLVSLTIDSMLADMIDALTSQYEVFENRSELVESILRPRVESVAEPMSVSVTFPSDVSLELKRRVQNEDAYKDESELVRNLVIESVRTALLAEASEDEARDSEQ</sequence>